<accession>A0ABQ6BY25</accession>
<name>A0ABQ6BY25_9NEIS</name>
<evidence type="ECO:0000313" key="3">
    <source>
        <dbReference type="Proteomes" id="UP001156836"/>
    </source>
</evidence>
<gene>
    <name evidence="2" type="ORF">GCM10007860_18210</name>
</gene>
<comment type="caution">
    <text evidence="2">The sequence shown here is derived from an EMBL/GenBank/DDBJ whole genome shotgun (WGS) entry which is preliminary data.</text>
</comment>
<keyword evidence="3" id="KW-1185">Reference proteome</keyword>
<organism evidence="2 3">
    <name type="scientific">Chitiniphilus shinanonensis</name>
    <dbReference type="NCBI Taxonomy" id="553088"/>
    <lineage>
        <taxon>Bacteria</taxon>
        <taxon>Pseudomonadati</taxon>
        <taxon>Pseudomonadota</taxon>
        <taxon>Betaproteobacteria</taxon>
        <taxon>Neisseriales</taxon>
        <taxon>Chitinibacteraceae</taxon>
        <taxon>Chitiniphilus</taxon>
    </lineage>
</organism>
<evidence type="ECO:0008006" key="4">
    <source>
        <dbReference type="Google" id="ProtNLM"/>
    </source>
</evidence>
<sequence length="56" mass="6230">MCTIHRAAGEDRNRRGLSRGTSRQGAPPLALRQAHQADAARRFIVDYPTRRSLVTA</sequence>
<protein>
    <recommendedName>
        <fullName evidence="4">Transposase</fullName>
    </recommendedName>
</protein>
<proteinExistence type="predicted"/>
<reference evidence="3" key="1">
    <citation type="journal article" date="2019" name="Int. J. Syst. Evol. Microbiol.">
        <title>The Global Catalogue of Microorganisms (GCM) 10K type strain sequencing project: providing services to taxonomists for standard genome sequencing and annotation.</title>
        <authorList>
            <consortium name="The Broad Institute Genomics Platform"/>
            <consortium name="The Broad Institute Genome Sequencing Center for Infectious Disease"/>
            <person name="Wu L."/>
            <person name="Ma J."/>
        </authorList>
    </citation>
    <scope>NUCLEOTIDE SEQUENCE [LARGE SCALE GENOMIC DNA]</scope>
    <source>
        <strain evidence="3">NBRC 104970</strain>
    </source>
</reference>
<dbReference type="Proteomes" id="UP001156836">
    <property type="component" value="Unassembled WGS sequence"/>
</dbReference>
<dbReference type="EMBL" id="BSOZ01000023">
    <property type="protein sequence ID" value="GLS04674.1"/>
    <property type="molecule type" value="Genomic_DNA"/>
</dbReference>
<feature type="region of interest" description="Disordered" evidence="1">
    <location>
        <begin position="1"/>
        <end position="35"/>
    </location>
</feature>
<evidence type="ECO:0000313" key="2">
    <source>
        <dbReference type="EMBL" id="GLS04674.1"/>
    </source>
</evidence>
<evidence type="ECO:0000256" key="1">
    <source>
        <dbReference type="SAM" id="MobiDB-lite"/>
    </source>
</evidence>